<protein>
    <submittedName>
        <fullName evidence="3">YhcN/YlaJ family sporulation lipoprotein</fullName>
    </submittedName>
</protein>
<dbReference type="GO" id="GO:0030435">
    <property type="term" value="P:sporulation resulting in formation of a cellular spore"/>
    <property type="evidence" value="ECO:0007669"/>
    <property type="project" value="InterPro"/>
</dbReference>
<dbReference type="InterPro" id="IPR019076">
    <property type="entry name" value="Spore_lipoprot_YhcN/YlaJ-like"/>
</dbReference>
<evidence type="ECO:0000256" key="2">
    <source>
        <dbReference type="SAM" id="SignalP"/>
    </source>
</evidence>
<dbReference type="KEGG" id="spoa:EQM13_09410"/>
<evidence type="ECO:0000313" key="4">
    <source>
        <dbReference type="Proteomes" id="UP000287969"/>
    </source>
</evidence>
<dbReference type="Pfam" id="PF09580">
    <property type="entry name" value="Spore_YhcN_YlaJ"/>
    <property type="match status" value="1"/>
</dbReference>
<organism evidence="3 4">
    <name type="scientific">Acidilutibacter cellobiosedens</name>
    <dbReference type="NCBI Taxonomy" id="2507161"/>
    <lineage>
        <taxon>Bacteria</taxon>
        <taxon>Bacillati</taxon>
        <taxon>Bacillota</taxon>
        <taxon>Tissierellia</taxon>
        <taxon>Tissierellales</taxon>
        <taxon>Acidilutibacteraceae</taxon>
        <taxon>Acidilutibacter</taxon>
    </lineage>
</organism>
<dbReference type="InterPro" id="IPR014247">
    <property type="entry name" value="Spore_lipoprot_YhcN/YlaJ"/>
</dbReference>
<dbReference type="PROSITE" id="PS51257">
    <property type="entry name" value="PROKAR_LIPOPROTEIN"/>
    <property type="match status" value="1"/>
</dbReference>
<dbReference type="AlphaFoldDB" id="A0A410QCS5"/>
<dbReference type="OrthoDB" id="1707228at2"/>
<evidence type="ECO:0000313" key="3">
    <source>
        <dbReference type="EMBL" id="QAT61791.1"/>
    </source>
</evidence>
<dbReference type="NCBIfam" id="TIGR02898">
    <property type="entry name" value="spore_YhcN_YlaJ"/>
    <property type="match status" value="1"/>
</dbReference>
<proteinExistence type="predicted"/>
<feature type="chain" id="PRO_5019438824" evidence="2">
    <location>
        <begin position="22"/>
        <end position="197"/>
    </location>
</feature>
<name>A0A410QCS5_9FIRM</name>
<gene>
    <name evidence="3" type="ORF">EQM13_09410</name>
</gene>
<keyword evidence="3" id="KW-0449">Lipoprotein</keyword>
<accession>A0A410QCS5</accession>
<sequence>MKKNNKLILILTASILSVSMAGCGTKTSQRPNSRVETRIGNQAQRRTPNVMPRSNVPRLESNLNNNSGIDNNGNTNLSTNNNGNMTQGSYQRAQNIARRVAALNDINSATAVITGNTALVGVDLKGTTNDNLTTNIRNKVETAVKEADKNITTVNVTTNPDLYSRISTIARNISNGRPLNDFANDIQDILRRMNLNR</sequence>
<reference evidence="4" key="1">
    <citation type="submission" date="2019-01" db="EMBL/GenBank/DDBJ databases">
        <title>Draft genomes of a novel of Sporanaerobacter strains.</title>
        <authorList>
            <person name="Ma S."/>
        </authorList>
    </citation>
    <scope>NUCLEOTIDE SEQUENCE [LARGE SCALE GENOMIC DNA]</scope>
    <source>
        <strain evidence="4">NJN-17</strain>
    </source>
</reference>
<evidence type="ECO:0000256" key="1">
    <source>
        <dbReference type="SAM" id="MobiDB-lite"/>
    </source>
</evidence>
<feature type="compositionally biased region" description="Low complexity" evidence="1">
    <location>
        <begin position="61"/>
        <end position="74"/>
    </location>
</feature>
<keyword evidence="4" id="KW-1185">Reference proteome</keyword>
<feature type="signal peptide" evidence="2">
    <location>
        <begin position="1"/>
        <end position="21"/>
    </location>
</feature>
<feature type="compositionally biased region" description="Polar residues" evidence="1">
    <location>
        <begin position="25"/>
        <end position="47"/>
    </location>
</feature>
<feature type="region of interest" description="Disordered" evidence="1">
    <location>
        <begin position="23"/>
        <end position="74"/>
    </location>
</feature>
<keyword evidence="2" id="KW-0732">Signal</keyword>
<dbReference type="EMBL" id="CP035282">
    <property type="protein sequence ID" value="QAT61791.1"/>
    <property type="molecule type" value="Genomic_DNA"/>
</dbReference>
<dbReference type="Proteomes" id="UP000287969">
    <property type="component" value="Chromosome"/>
</dbReference>